<feature type="region of interest" description="Disordered" evidence="1">
    <location>
        <begin position="237"/>
        <end position="293"/>
    </location>
</feature>
<proteinExistence type="predicted"/>
<name>A0A2T2ZSM5_9PEZI</name>
<dbReference type="AlphaFoldDB" id="A0A2T2ZSM5"/>
<accession>A0A2T2ZSM5</accession>
<dbReference type="EMBL" id="KZ678783">
    <property type="protein sequence ID" value="PSR75240.1"/>
    <property type="molecule type" value="Genomic_DNA"/>
</dbReference>
<dbReference type="OrthoDB" id="10266999at2759"/>
<feature type="region of interest" description="Disordered" evidence="1">
    <location>
        <begin position="128"/>
        <end position="165"/>
    </location>
</feature>
<evidence type="ECO:0000256" key="1">
    <source>
        <dbReference type="SAM" id="MobiDB-lite"/>
    </source>
</evidence>
<feature type="compositionally biased region" description="Polar residues" evidence="1">
    <location>
        <begin position="128"/>
        <end position="144"/>
    </location>
</feature>
<evidence type="ECO:0000313" key="3">
    <source>
        <dbReference type="Proteomes" id="UP000241462"/>
    </source>
</evidence>
<sequence length="293" mass="32286">MKQSPFLETIARPFDDVLMEEWEEPHPGRRLSMPNDAPTTWGSHLGGEGYRRGGMAVKRQWPAQPSFSSAFSFTAPPTKEKRFGRGRTRNMPQQLVLKNSGHSRPEVQTAPLPRFEMDYRRRCSTTASMDTCTQELPTPEQSDVNAEMSGTDSDTDNSSINSAAPPRKRIALEPLDTSFQSFQLNDLSNHLGLTMDHHAGLRHQQSYSKLGTDNAAFSVMSPDDDLYGWNAILETKPAPAADPSAPHQQRRASRSKRSLLQRVFSPGGSALDESPSNSPTSFAGFAPAAPTGR</sequence>
<dbReference type="Proteomes" id="UP000241462">
    <property type="component" value="Unassembled WGS sequence"/>
</dbReference>
<keyword evidence="3" id="KW-1185">Reference proteome</keyword>
<gene>
    <name evidence="2" type="ORF">BD289DRAFT_487191</name>
</gene>
<organism evidence="2 3">
    <name type="scientific">Coniella lustricola</name>
    <dbReference type="NCBI Taxonomy" id="2025994"/>
    <lineage>
        <taxon>Eukaryota</taxon>
        <taxon>Fungi</taxon>
        <taxon>Dikarya</taxon>
        <taxon>Ascomycota</taxon>
        <taxon>Pezizomycotina</taxon>
        <taxon>Sordariomycetes</taxon>
        <taxon>Sordariomycetidae</taxon>
        <taxon>Diaporthales</taxon>
        <taxon>Schizoparmaceae</taxon>
        <taxon>Coniella</taxon>
    </lineage>
</organism>
<feature type="compositionally biased region" description="Low complexity" evidence="1">
    <location>
        <begin position="149"/>
        <end position="162"/>
    </location>
</feature>
<protein>
    <submittedName>
        <fullName evidence="2">Uncharacterized protein</fullName>
    </submittedName>
</protein>
<reference evidence="2 3" key="1">
    <citation type="journal article" date="2018" name="Mycol. Prog.">
        <title>Coniella lustricola, a new species from submerged detritus.</title>
        <authorList>
            <person name="Raudabaugh D.B."/>
            <person name="Iturriaga T."/>
            <person name="Carver A."/>
            <person name="Mondo S."/>
            <person name="Pangilinan J."/>
            <person name="Lipzen A."/>
            <person name="He G."/>
            <person name="Amirebrahimi M."/>
            <person name="Grigoriev I.V."/>
            <person name="Miller A.N."/>
        </authorList>
    </citation>
    <scope>NUCLEOTIDE SEQUENCE [LARGE SCALE GENOMIC DNA]</scope>
    <source>
        <strain evidence="2 3">B22-T-1</strain>
    </source>
</reference>
<feature type="region of interest" description="Disordered" evidence="1">
    <location>
        <begin position="25"/>
        <end position="48"/>
    </location>
</feature>
<dbReference type="InParanoid" id="A0A2T2ZSM5"/>
<feature type="compositionally biased region" description="Basic residues" evidence="1">
    <location>
        <begin position="248"/>
        <end position="259"/>
    </location>
</feature>
<evidence type="ECO:0000313" key="2">
    <source>
        <dbReference type="EMBL" id="PSR75240.1"/>
    </source>
</evidence>